<dbReference type="AlphaFoldDB" id="A0A644XF96"/>
<proteinExistence type="predicted"/>
<gene>
    <name evidence="1" type="ORF">SDC9_61113</name>
</gene>
<organism evidence="1">
    <name type="scientific">bioreactor metagenome</name>
    <dbReference type="NCBI Taxonomy" id="1076179"/>
    <lineage>
        <taxon>unclassified sequences</taxon>
        <taxon>metagenomes</taxon>
        <taxon>ecological metagenomes</taxon>
    </lineage>
</organism>
<name>A0A644XF96_9ZZZZ</name>
<dbReference type="EMBL" id="VSSQ01002332">
    <property type="protein sequence ID" value="MPM14749.1"/>
    <property type="molecule type" value="Genomic_DNA"/>
</dbReference>
<sequence>MNRQPENARERLHFHGIARPYVHPVHRREVVESQEFLPVFGQAVNRLGVFGPVFGRRPVEGFSRFFLRLGHPDLVKVRLHLALVGTPE</sequence>
<protein>
    <submittedName>
        <fullName evidence="1">Uncharacterized protein</fullName>
    </submittedName>
</protein>
<evidence type="ECO:0000313" key="1">
    <source>
        <dbReference type="EMBL" id="MPM14749.1"/>
    </source>
</evidence>
<comment type="caution">
    <text evidence="1">The sequence shown here is derived from an EMBL/GenBank/DDBJ whole genome shotgun (WGS) entry which is preliminary data.</text>
</comment>
<reference evidence="1" key="1">
    <citation type="submission" date="2019-08" db="EMBL/GenBank/DDBJ databases">
        <authorList>
            <person name="Kucharzyk K."/>
            <person name="Murdoch R.W."/>
            <person name="Higgins S."/>
            <person name="Loffler F."/>
        </authorList>
    </citation>
    <scope>NUCLEOTIDE SEQUENCE</scope>
</reference>
<accession>A0A644XF96</accession>